<evidence type="ECO:0000256" key="2">
    <source>
        <dbReference type="ARBA" id="ARBA00011900"/>
    </source>
</evidence>
<name>F6F469_SPHCR</name>
<protein>
    <recommendedName>
        <fullName evidence="2">site-specific DNA-methyltransferase (adenine-specific)</fullName>
        <ecNumber evidence="2">2.1.1.72</ecNumber>
    </recommendedName>
</protein>
<evidence type="ECO:0000256" key="6">
    <source>
        <dbReference type="ARBA" id="ARBA00047942"/>
    </source>
</evidence>
<proteinExistence type="inferred from homology"/>
<dbReference type="Proteomes" id="UP000007150">
    <property type="component" value="Plasmid pSPHCH01"/>
</dbReference>
<dbReference type="GO" id="GO:0003676">
    <property type="term" value="F:nucleic acid binding"/>
    <property type="evidence" value="ECO:0007669"/>
    <property type="project" value="InterPro"/>
</dbReference>
<keyword evidence="9" id="KW-0614">Plasmid</keyword>
<geneLocation type="plasmid" evidence="9 10">
    <name>pSPHCH01</name>
</geneLocation>
<dbReference type="EMBL" id="CP002800">
    <property type="protein sequence ID" value="AEG51728.1"/>
    <property type="molecule type" value="Genomic_DNA"/>
</dbReference>
<dbReference type="InterPro" id="IPR050953">
    <property type="entry name" value="N4_N6_ade-DNA_methylase"/>
</dbReference>
<dbReference type="InterPro" id="IPR002052">
    <property type="entry name" value="DNA_methylase_N6_adenine_CS"/>
</dbReference>
<dbReference type="PROSITE" id="PS00092">
    <property type="entry name" value="N6_MTASE"/>
    <property type="match status" value="1"/>
</dbReference>
<evidence type="ECO:0000256" key="1">
    <source>
        <dbReference type="ARBA" id="ARBA00006594"/>
    </source>
</evidence>
<keyword evidence="4" id="KW-0808">Transferase</keyword>
<dbReference type="PANTHER" id="PTHR33841:SF5">
    <property type="entry name" value="DNA METHYLASE (MODIFICATION METHYLASE) (METHYLTRANSFERASE)-RELATED"/>
    <property type="match status" value="1"/>
</dbReference>
<dbReference type="KEGG" id="sch:Sphch_4149"/>
<evidence type="ECO:0000256" key="5">
    <source>
        <dbReference type="ARBA" id="ARBA00022691"/>
    </source>
</evidence>
<dbReference type="RefSeq" id="WP_013849908.1">
    <property type="nucleotide sequence ID" value="NC_015595.1"/>
</dbReference>
<dbReference type="EC" id="2.1.1.72" evidence="2"/>
<sequence>MAITTKPSVLTPRRDERQGVKASGGRTKKATVDIALALDTKRAELARARIMARAWSETIAETRRTGQAALFVRAAMEAFANCVAPGRPLGTPFVVVRGKLDAAARQLAGSIGREVAFLPVLEGCHFLTSLYTTLLPGKERSALGAFYTPPALTQRLLDLATEGGVDWSTARVLDPASGGGAFLLEAAARMRRALEGSEPAFILAQLGTRLTGFELDPHAAGLSQAALEVLLADLCAASGRAAPTFVKVCDTLEATPAELYDLVVGNPPYGRVTLTVAQRSRYARSLYGHANLYGVFTDIALRWTRPGGVIAYLTPTSVLGGHYYTALRQLLAAEAPPEAIDFVHARRGVFEDVLQETLLALYRKGGARARFQVHYLNVDNEREARLTKNGKVALPADAGAPWLAPREPGHVGLIKAAESMAGRLSDWGYTVSTGPLVWNRFKPQMRSRAARGLHPLIWAEAVTADGRFLFRADKRNHAPYFKTEAGDDWLVVDRGCVLVQRTTAKEQQRRLIAAELPQTFIDTYGGVIVENHLNMVRASGASKVTPGAVAAVLNSDVVDQIFRCISGSVAVSAFELEAIPLPPASAMAPIERLVAKGNSRAAIEKALRSLYGLKA</sequence>
<comment type="similarity">
    <text evidence="1">Belongs to the N(4)/N(6)-methyltransferase family.</text>
</comment>
<reference evidence="9 10" key="1">
    <citation type="submission" date="2011-05" db="EMBL/GenBank/DDBJ databases">
        <title>Complete sequence of plasmid of Sphingobium chlorophenolicum L-1.</title>
        <authorList>
            <consortium name="US DOE Joint Genome Institute"/>
            <person name="Lucas S."/>
            <person name="Han J."/>
            <person name="Lapidus A."/>
            <person name="Cheng J.-F."/>
            <person name="Goodwin L."/>
            <person name="Pitluck S."/>
            <person name="Peters L."/>
            <person name="Daligault H."/>
            <person name="Han C."/>
            <person name="Tapia R."/>
            <person name="Land M."/>
            <person name="Hauser L."/>
            <person name="Kyrpides N."/>
            <person name="Ivanova N."/>
            <person name="Pagani I."/>
            <person name="Turner P."/>
            <person name="Copley S."/>
            <person name="Woyke T."/>
        </authorList>
    </citation>
    <scope>NUCLEOTIDE SEQUENCE [LARGE SCALE GENOMIC DNA]</scope>
    <source>
        <strain evidence="9 10">L-1</strain>
        <plasmid evidence="9 10">pSPHCH01</plasmid>
    </source>
</reference>
<evidence type="ECO:0000313" key="10">
    <source>
        <dbReference type="Proteomes" id="UP000007150"/>
    </source>
</evidence>
<evidence type="ECO:0000256" key="4">
    <source>
        <dbReference type="ARBA" id="ARBA00022679"/>
    </source>
</evidence>
<dbReference type="GO" id="GO:0032259">
    <property type="term" value="P:methylation"/>
    <property type="evidence" value="ECO:0007669"/>
    <property type="project" value="UniProtKB-KW"/>
</dbReference>
<accession>F6F469</accession>
<comment type="catalytic activity">
    <reaction evidence="6">
        <text>a 2'-deoxyadenosine in DNA + S-adenosyl-L-methionine = an N(6)-methyl-2'-deoxyadenosine in DNA + S-adenosyl-L-homocysteine + H(+)</text>
        <dbReference type="Rhea" id="RHEA:15197"/>
        <dbReference type="Rhea" id="RHEA-COMP:12418"/>
        <dbReference type="Rhea" id="RHEA-COMP:12419"/>
        <dbReference type="ChEBI" id="CHEBI:15378"/>
        <dbReference type="ChEBI" id="CHEBI:57856"/>
        <dbReference type="ChEBI" id="CHEBI:59789"/>
        <dbReference type="ChEBI" id="CHEBI:90615"/>
        <dbReference type="ChEBI" id="CHEBI:90616"/>
        <dbReference type="EC" id="2.1.1.72"/>
    </reaction>
</comment>
<dbReference type="HOGENOM" id="CLU_032205_0_0_5"/>
<keyword evidence="5" id="KW-0949">S-adenosyl-L-methionine</keyword>
<keyword evidence="10" id="KW-1185">Reference proteome</keyword>
<dbReference type="Pfam" id="PF07669">
    <property type="entry name" value="Eco57I"/>
    <property type="match status" value="1"/>
</dbReference>
<evidence type="ECO:0000256" key="7">
    <source>
        <dbReference type="SAM" id="MobiDB-lite"/>
    </source>
</evidence>
<dbReference type="SUPFAM" id="SSF53335">
    <property type="entry name" value="S-adenosyl-L-methionine-dependent methyltransferases"/>
    <property type="match status" value="1"/>
</dbReference>
<dbReference type="InterPro" id="IPR011639">
    <property type="entry name" value="MethylTrfase_TaqI-like_dom"/>
</dbReference>
<gene>
    <name evidence="9" type="ORF">Sphch_4149</name>
</gene>
<evidence type="ECO:0000313" key="9">
    <source>
        <dbReference type="EMBL" id="AEG51728.1"/>
    </source>
</evidence>
<dbReference type="CDD" id="cd02440">
    <property type="entry name" value="AdoMet_MTases"/>
    <property type="match status" value="1"/>
</dbReference>
<dbReference type="PRINTS" id="PR00507">
    <property type="entry name" value="N12N6MTFRASE"/>
</dbReference>
<dbReference type="PANTHER" id="PTHR33841">
    <property type="entry name" value="DNA METHYLTRANSFERASE YEEA-RELATED"/>
    <property type="match status" value="1"/>
</dbReference>
<dbReference type="InterPro" id="IPR029063">
    <property type="entry name" value="SAM-dependent_MTases_sf"/>
</dbReference>
<organism evidence="9 10">
    <name type="scientific">Sphingobium chlorophenolicum L-1</name>
    <dbReference type="NCBI Taxonomy" id="690566"/>
    <lineage>
        <taxon>Bacteria</taxon>
        <taxon>Pseudomonadati</taxon>
        <taxon>Pseudomonadota</taxon>
        <taxon>Alphaproteobacteria</taxon>
        <taxon>Sphingomonadales</taxon>
        <taxon>Sphingomonadaceae</taxon>
        <taxon>Sphingobium</taxon>
    </lineage>
</organism>
<dbReference type="GO" id="GO:0009007">
    <property type="term" value="F:site-specific DNA-methyltransferase (adenine-specific) activity"/>
    <property type="evidence" value="ECO:0007669"/>
    <property type="project" value="UniProtKB-EC"/>
</dbReference>
<keyword evidence="3 9" id="KW-0489">Methyltransferase</keyword>
<evidence type="ECO:0000259" key="8">
    <source>
        <dbReference type="Pfam" id="PF07669"/>
    </source>
</evidence>
<dbReference type="REBASE" id="36434">
    <property type="entry name" value="M.SchL1ORF4149P"/>
</dbReference>
<evidence type="ECO:0000256" key="3">
    <source>
        <dbReference type="ARBA" id="ARBA00022603"/>
    </source>
</evidence>
<feature type="domain" description="Type II methyltransferase M.TaqI-like" evidence="8">
    <location>
        <begin position="258"/>
        <end position="342"/>
    </location>
</feature>
<feature type="region of interest" description="Disordered" evidence="7">
    <location>
        <begin position="1"/>
        <end position="26"/>
    </location>
</feature>
<dbReference type="GO" id="GO:0006304">
    <property type="term" value="P:DNA modification"/>
    <property type="evidence" value="ECO:0007669"/>
    <property type="project" value="InterPro"/>
</dbReference>
<dbReference type="AlphaFoldDB" id="F6F469"/>
<dbReference type="Gene3D" id="3.40.50.150">
    <property type="entry name" value="Vaccinia Virus protein VP39"/>
    <property type="match status" value="1"/>
</dbReference>